<dbReference type="InterPro" id="IPR013974">
    <property type="entry name" value="SAF"/>
</dbReference>
<dbReference type="CDD" id="cd11616">
    <property type="entry name" value="SAF_DH_OX_like"/>
    <property type="match status" value="1"/>
</dbReference>
<dbReference type="Pfam" id="PF21135">
    <property type="entry name" value="DRL_cat"/>
    <property type="match status" value="1"/>
</dbReference>
<evidence type="ECO:0000259" key="3">
    <source>
        <dbReference type="Pfam" id="PF21135"/>
    </source>
</evidence>
<dbReference type="OrthoDB" id="9777844at2"/>
<gene>
    <name evidence="4" type="ORF">BL253_02135</name>
</gene>
<dbReference type="InterPro" id="IPR036291">
    <property type="entry name" value="NAD(P)-bd_dom_sf"/>
</dbReference>
<dbReference type="InterPro" id="IPR048423">
    <property type="entry name" value="DRL_cat"/>
</dbReference>
<dbReference type="PANTHER" id="PTHR37850:SF1">
    <property type="entry name" value="SAF DOMAIN PROTEIN"/>
    <property type="match status" value="1"/>
</dbReference>
<dbReference type="AlphaFoldDB" id="A0A1V2IK53"/>
<name>A0A1V2IK53_9ACTN</name>
<accession>A0A1V2IK53</accession>
<evidence type="ECO:0000259" key="2">
    <source>
        <dbReference type="Pfam" id="PF08666"/>
    </source>
</evidence>
<feature type="domain" description="SAF" evidence="2">
    <location>
        <begin position="327"/>
        <end position="387"/>
    </location>
</feature>
<protein>
    <submittedName>
        <fullName evidence="4">NAD(P)-dependent oxidoreductase</fullName>
    </submittedName>
</protein>
<dbReference type="SUPFAM" id="SSF51735">
    <property type="entry name" value="NAD(P)-binding Rossmann-fold domains"/>
    <property type="match status" value="1"/>
</dbReference>
<evidence type="ECO:0000313" key="4">
    <source>
        <dbReference type="EMBL" id="ONH33390.1"/>
    </source>
</evidence>
<feature type="region of interest" description="Disordered" evidence="1">
    <location>
        <begin position="409"/>
        <end position="437"/>
    </location>
</feature>
<dbReference type="Pfam" id="PF08666">
    <property type="entry name" value="SAF"/>
    <property type="match status" value="1"/>
</dbReference>
<dbReference type="Proteomes" id="UP000188929">
    <property type="component" value="Unassembled WGS sequence"/>
</dbReference>
<proteinExistence type="predicted"/>
<dbReference type="STRING" id="1834516.BL253_02135"/>
<evidence type="ECO:0000256" key="1">
    <source>
        <dbReference type="SAM" id="MobiDB-lite"/>
    </source>
</evidence>
<comment type="caution">
    <text evidence="4">The sequence shown here is derived from an EMBL/GenBank/DDBJ whole genome shotgun (WGS) entry which is preliminary data.</text>
</comment>
<keyword evidence="5" id="KW-1185">Reference proteome</keyword>
<sequence>MTMRTMRSASSIAWPAPGVASPLSSAEVRVGVVGTGYIARGLAHMLRRSSRLRLSRVLTRRPLDDAAGPWDGQVTHSVERLIAQSDVVVITTGDAVHGTEVAAAVLEARLPVITMDAELQVTAGSYLASLGPIFEAQGDQPGTLALLAHEAMQMGVTPLVYGNIKGFLNHNPTPAEMDYWARRQGISLTQVTSFTDGTKLQIEQTLVANGLGATIARRGLLGPRTDTVRTGALQLAEAAAARGGDPLSDYVLPEHGNPGVFVVATFTEELGEFLHYYKVRLGDSPYVLLERPFHLCNLEIPLTIDRLLRGDLIAFNNGPNPRASVAAVAKRDLAAGEPIGQAIGGFQVRGEAVLIADEPDHVPIGLLGGATVERPVAAGETVRFEHVDVPESLALRAWRWTLQSVLTPPAGAGARVPSQPSSPVPLANGRAQRHSVS</sequence>
<dbReference type="PANTHER" id="PTHR37850">
    <property type="entry name" value="STRU PROTEIN"/>
    <property type="match status" value="1"/>
</dbReference>
<dbReference type="Gene3D" id="3.40.50.720">
    <property type="entry name" value="NAD(P)-binding Rossmann-like Domain"/>
    <property type="match status" value="1"/>
</dbReference>
<feature type="domain" description="Oxidoreductase DRL-like catalytic" evidence="3">
    <location>
        <begin position="138"/>
        <end position="300"/>
    </location>
</feature>
<organism evidence="4 5">
    <name type="scientific">Pseudofrankia asymbiotica</name>
    <dbReference type="NCBI Taxonomy" id="1834516"/>
    <lineage>
        <taxon>Bacteria</taxon>
        <taxon>Bacillati</taxon>
        <taxon>Actinomycetota</taxon>
        <taxon>Actinomycetes</taxon>
        <taxon>Frankiales</taxon>
        <taxon>Frankiaceae</taxon>
        <taxon>Pseudofrankia</taxon>
    </lineage>
</organism>
<dbReference type="EMBL" id="MOMC01000005">
    <property type="protein sequence ID" value="ONH33390.1"/>
    <property type="molecule type" value="Genomic_DNA"/>
</dbReference>
<reference evidence="5" key="1">
    <citation type="submission" date="2016-10" db="EMBL/GenBank/DDBJ databases">
        <title>Frankia sp. NRRL B-16386 Genome sequencing.</title>
        <authorList>
            <person name="Ghodhbane-Gtari F."/>
            <person name="Swanson E."/>
            <person name="Gueddou A."/>
            <person name="Hezbri K."/>
            <person name="Ktari K."/>
            <person name="Nouioui I."/>
            <person name="Morris K."/>
            <person name="Simpson S."/>
            <person name="Abebe-Akele F."/>
            <person name="Thomas K."/>
            <person name="Gtari M."/>
            <person name="Tisa L.S."/>
        </authorList>
    </citation>
    <scope>NUCLEOTIDE SEQUENCE [LARGE SCALE GENOMIC DNA]</scope>
    <source>
        <strain evidence="5">NRRL B-16386</strain>
    </source>
</reference>
<evidence type="ECO:0000313" key="5">
    <source>
        <dbReference type="Proteomes" id="UP000188929"/>
    </source>
</evidence>